<feature type="region of interest" description="Disordered" evidence="1">
    <location>
        <begin position="215"/>
        <end position="234"/>
    </location>
</feature>
<feature type="compositionally biased region" description="Low complexity" evidence="1">
    <location>
        <begin position="400"/>
        <end position="417"/>
    </location>
</feature>
<evidence type="ECO:0000313" key="3">
    <source>
        <dbReference type="Proteomes" id="UP001287286"/>
    </source>
</evidence>
<keyword evidence="3" id="KW-1185">Reference proteome</keyword>
<protein>
    <submittedName>
        <fullName evidence="2">Uncharacterized protein</fullName>
    </submittedName>
</protein>
<sequence>MNGPCCLTGCEGEIRVEEEAVQSSHQGSIITGGTRGGENKAGHHRQPRHSLSSFLRGMPSRITQGTRALDRRVRNAASGPATTRVPDTGGTARRHRRWVPGILLRGGALWLSGIPGLQGMTAVAPLMAAPRKRREPASGLRMLTRRTGNRLVRAVGARRRTFTPSSAPRRKWPVVLIISLVDLVAPGIDQELSYASKQASKLLSAQQRVRHRDLPVRERAQTKRGTDPCASDDSIHAGSARGVVAVRSRSHRICKVEVAPTAVPGALDQASSNRGNAEDHSDQGAMYEPLAWEAPKLRRSMRQPVPGRLSHLAALEYLPRHVMIIRAASARALGSRMEGLEERCVPIPGDIRVVDEVEPAVDVATKYQLSVCRKPQTMRPPRWHQSAGVLSPGSLRRLKSTSPGFGSLSSGSSPPVC</sequence>
<feature type="compositionally biased region" description="Basic and acidic residues" evidence="1">
    <location>
        <begin position="215"/>
        <end position="226"/>
    </location>
</feature>
<comment type="caution">
    <text evidence="2">The sequence shown here is derived from an EMBL/GenBank/DDBJ whole genome shotgun (WGS) entry which is preliminary data.</text>
</comment>
<accession>A0ABR0BKZ5</accession>
<dbReference type="EMBL" id="JAWRVI010000061">
    <property type="protein sequence ID" value="KAK4083080.1"/>
    <property type="molecule type" value="Genomic_DNA"/>
</dbReference>
<gene>
    <name evidence="2" type="ORF">Purlil1_11024</name>
</gene>
<dbReference type="Proteomes" id="UP001287286">
    <property type="component" value="Unassembled WGS sequence"/>
</dbReference>
<evidence type="ECO:0000313" key="2">
    <source>
        <dbReference type="EMBL" id="KAK4083080.1"/>
    </source>
</evidence>
<reference evidence="2 3" key="1">
    <citation type="journal article" date="2024" name="Microbiol. Resour. Announc.">
        <title>Genome annotations for the ascomycete fungi Trichoderma harzianum, Trichoderma aggressivum, and Purpureocillium lilacinum.</title>
        <authorList>
            <person name="Beijen E.P.W."/>
            <person name="Ohm R.A."/>
        </authorList>
    </citation>
    <scope>NUCLEOTIDE SEQUENCE [LARGE SCALE GENOMIC DNA]</scope>
    <source>
        <strain evidence="2 3">CBS 150709</strain>
    </source>
</reference>
<proteinExistence type="predicted"/>
<evidence type="ECO:0000256" key="1">
    <source>
        <dbReference type="SAM" id="MobiDB-lite"/>
    </source>
</evidence>
<organism evidence="2 3">
    <name type="scientific">Purpureocillium lilacinum</name>
    <name type="common">Paecilomyces lilacinus</name>
    <dbReference type="NCBI Taxonomy" id="33203"/>
    <lineage>
        <taxon>Eukaryota</taxon>
        <taxon>Fungi</taxon>
        <taxon>Dikarya</taxon>
        <taxon>Ascomycota</taxon>
        <taxon>Pezizomycotina</taxon>
        <taxon>Sordariomycetes</taxon>
        <taxon>Hypocreomycetidae</taxon>
        <taxon>Hypocreales</taxon>
        <taxon>Ophiocordycipitaceae</taxon>
        <taxon>Purpureocillium</taxon>
    </lineage>
</organism>
<feature type="region of interest" description="Disordered" evidence="1">
    <location>
        <begin position="377"/>
        <end position="417"/>
    </location>
</feature>
<feature type="compositionally biased region" description="Polar residues" evidence="1">
    <location>
        <begin position="21"/>
        <end position="31"/>
    </location>
</feature>
<name>A0ABR0BKZ5_PURLI</name>
<feature type="region of interest" description="Disordered" evidence="1">
    <location>
        <begin position="21"/>
        <end position="51"/>
    </location>
</feature>